<sequence length="69" mass="7919">MSSPDWSRHIYSGDDNSYYAAPVFNTDLKNNSHEKDVPRKPAPTLSRQSTCRPTSALYLPHKKRKSKIK</sequence>
<dbReference type="Proteomes" id="UP000095283">
    <property type="component" value="Unplaced"/>
</dbReference>
<reference evidence="3" key="1">
    <citation type="submission" date="2016-11" db="UniProtKB">
        <authorList>
            <consortium name="WormBaseParasite"/>
        </authorList>
    </citation>
    <scope>IDENTIFICATION</scope>
</reference>
<evidence type="ECO:0000313" key="2">
    <source>
        <dbReference type="Proteomes" id="UP000095283"/>
    </source>
</evidence>
<proteinExistence type="predicted"/>
<accession>A0A1I7XNX9</accession>
<evidence type="ECO:0000256" key="1">
    <source>
        <dbReference type="SAM" id="MobiDB-lite"/>
    </source>
</evidence>
<protein>
    <submittedName>
        <fullName evidence="3">Uncharacterized protein</fullName>
    </submittedName>
</protein>
<organism evidence="2 3">
    <name type="scientific">Heterorhabditis bacteriophora</name>
    <name type="common">Entomopathogenic nematode worm</name>
    <dbReference type="NCBI Taxonomy" id="37862"/>
    <lineage>
        <taxon>Eukaryota</taxon>
        <taxon>Metazoa</taxon>
        <taxon>Ecdysozoa</taxon>
        <taxon>Nematoda</taxon>
        <taxon>Chromadorea</taxon>
        <taxon>Rhabditida</taxon>
        <taxon>Rhabditina</taxon>
        <taxon>Rhabditomorpha</taxon>
        <taxon>Strongyloidea</taxon>
        <taxon>Heterorhabditidae</taxon>
        <taxon>Heterorhabditis</taxon>
    </lineage>
</organism>
<name>A0A1I7XNX9_HETBA</name>
<dbReference type="AlphaFoldDB" id="A0A1I7XNX9"/>
<feature type="compositionally biased region" description="Basic and acidic residues" evidence="1">
    <location>
        <begin position="30"/>
        <end position="39"/>
    </location>
</feature>
<keyword evidence="2" id="KW-1185">Reference proteome</keyword>
<feature type="region of interest" description="Disordered" evidence="1">
    <location>
        <begin position="28"/>
        <end position="69"/>
    </location>
</feature>
<evidence type="ECO:0000313" key="3">
    <source>
        <dbReference type="WBParaSite" id="Hba_19236"/>
    </source>
</evidence>
<dbReference type="WBParaSite" id="Hba_19236">
    <property type="protein sequence ID" value="Hba_19236"/>
    <property type="gene ID" value="Hba_19236"/>
</dbReference>
<feature type="compositionally biased region" description="Basic residues" evidence="1">
    <location>
        <begin position="60"/>
        <end position="69"/>
    </location>
</feature>